<proteinExistence type="predicted"/>
<dbReference type="EMBL" id="CP015367">
    <property type="protein sequence ID" value="APT34759.1"/>
    <property type="molecule type" value="Genomic_DNA"/>
</dbReference>
<evidence type="ECO:0000313" key="2">
    <source>
        <dbReference type="EMBL" id="APT34759.1"/>
    </source>
</evidence>
<dbReference type="Proteomes" id="UP000199140">
    <property type="component" value="Unassembled WGS sequence"/>
</dbReference>
<dbReference type="Pfam" id="PF07007">
    <property type="entry name" value="LprI"/>
    <property type="match status" value="1"/>
</dbReference>
<protein>
    <submittedName>
        <fullName evidence="3">Uncharacterized conserved protein YecT, DUF1311 family</fullName>
    </submittedName>
</protein>
<evidence type="ECO:0000313" key="3">
    <source>
        <dbReference type="EMBL" id="SFH42786.1"/>
    </source>
</evidence>
<dbReference type="Gene3D" id="1.20.1270.180">
    <property type="match status" value="1"/>
</dbReference>
<dbReference type="InterPro" id="IPR009739">
    <property type="entry name" value="LprI-like_N"/>
</dbReference>
<name>A0AAE8L8L5_9HYPH</name>
<dbReference type="AlphaFoldDB" id="A0AAE8L8L5"/>
<keyword evidence="4" id="KW-1185">Reference proteome</keyword>
<feature type="domain" description="Lysozyme inhibitor LprI-like N-terminal" evidence="1">
    <location>
        <begin position="45"/>
        <end position="140"/>
    </location>
</feature>
<reference evidence="2 4" key="1">
    <citation type="submission" date="2016-04" db="EMBL/GenBank/DDBJ databases">
        <title>Complete genome sequencing and analysis of CBMB27, Methylobacterium phyllosphaerae isolated from leaf tissues of rice (Oryza sativa L.).</title>
        <authorList>
            <person name="Lee Y."/>
            <person name="Hwangbo K."/>
            <person name="Chung H."/>
            <person name="Yoo J."/>
            <person name="Kim K.Y."/>
            <person name="Sa T.M."/>
            <person name="Um Y."/>
            <person name="Madhaiyan M."/>
        </authorList>
    </citation>
    <scope>NUCLEOTIDE SEQUENCE [LARGE SCALE GENOMIC DNA]</scope>
    <source>
        <strain evidence="2 4">CBMB27</strain>
    </source>
</reference>
<dbReference type="Proteomes" id="UP000185487">
    <property type="component" value="Chromosome"/>
</dbReference>
<dbReference type="EMBL" id="FOPK01000024">
    <property type="protein sequence ID" value="SFH42786.1"/>
    <property type="molecule type" value="Genomic_DNA"/>
</dbReference>
<evidence type="ECO:0000313" key="4">
    <source>
        <dbReference type="Proteomes" id="UP000185487"/>
    </source>
</evidence>
<sequence>MLPPAKVGQDRKRPLSGGVHAMKHAQLVVLMLWSTAATGEVPALCADVANQVEGTLCAKRKLDAAEASLAKAREALQAKLDPSGRHNLDLAQQAWRRFRDLECNLETGYDAEHPDENGTIMPMLIGECATALTERRTRDLTDQLACPGGDLSCER</sequence>
<dbReference type="KEGG" id="mphy:MCBMB27_05468"/>
<organism evidence="3 5">
    <name type="scientific">Methylobacterium phyllosphaerae</name>
    <dbReference type="NCBI Taxonomy" id="418223"/>
    <lineage>
        <taxon>Bacteria</taxon>
        <taxon>Pseudomonadati</taxon>
        <taxon>Pseudomonadota</taxon>
        <taxon>Alphaproteobacteria</taxon>
        <taxon>Hyphomicrobiales</taxon>
        <taxon>Methylobacteriaceae</taxon>
        <taxon>Methylobacterium</taxon>
    </lineage>
</organism>
<reference evidence="3 5" key="2">
    <citation type="submission" date="2016-10" db="EMBL/GenBank/DDBJ databases">
        <authorList>
            <person name="Varghese N."/>
            <person name="Submissions S."/>
        </authorList>
    </citation>
    <scope>NUCLEOTIDE SEQUENCE [LARGE SCALE GENOMIC DNA]</scope>
    <source>
        <strain evidence="3 5">CBMB27</strain>
    </source>
</reference>
<evidence type="ECO:0000313" key="5">
    <source>
        <dbReference type="Proteomes" id="UP000199140"/>
    </source>
</evidence>
<accession>A0AAE8L8L5</accession>
<gene>
    <name evidence="2" type="ORF">MCBMB27_05468</name>
    <name evidence="3" type="ORF">SAMN05192567_12454</name>
</gene>
<evidence type="ECO:0000259" key="1">
    <source>
        <dbReference type="Pfam" id="PF07007"/>
    </source>
</evidence>